<dbReference type="CDD" id="cd01662">
    <property type="entry name" value="Ubiquinol_Oxidase_I"/>
    <property type="match status" value="1"/>
</dbReference>
<dbReference type="GO" id="GO:0016682">
    <property type="term" value="F:oxidoreductase activity, acting on diphenols and related substances as donors, oxygen as acceptor"/>
    <property type="evidence" value="ECO:0007669"/>
    <property type="project" value="InterPro"/>
</dbReference>
<proteinExistence type="inferred from homology"/>
<evidence type="ECO:0000259" key="16">
    <source>
        <dbReference type="PROSITE" id="PS50855"/>
    </source>
</evidence>
<sequence length="669" mass="74850">MTLPVQDPSNSFLFGRLSLESIPYHEPILLATFAVVALVGIVVFGALTYFRLWGYLWKEWFTSVDHKKIGIMYMVLGVIMLLRGFADAIMMRLQQAMAFGGSEGYLPAHHYDQVFTAHGVIMIFFVAMPMVTGLMNYVVPLQIGARDVSFPFLNNFSFWMTVGGAIVVMMSLFIGEFSKAGWLAMPPLSGIGASPDVGVDYYIWGLQIAGVGTTLSGINLLVTIIKMRAPGMHMMRMPIFTWTALCTNVLIVASFPVLTAVLVLLSLDRYMGTHFFTNGMGGNPMMYVNFIWIWGHPEVYILILPCFGIYSEVTSTFSGKKLFGYTSMVYATICITILSYLVWLHHFFTMGSGASVNSFFGITTMIISIPTGAKLFNWLFTMYRGRIRFELPMMWTIAFMLTFTVGGMTGVLLAVPPADFVLHNSLFLIAHFHNVIIGGVLFGLFAGMNYWFPKAFGFTLNEFWGKISFWFWVIGYWFAFTPLYILGLMGVTRRMRVFDDPSLQIWFVIAAFGAGLIAIGIGAFLIQIAVSIRDKEKNRDVTGDPWNGRTLEWATSSPPPDYNFAFTPLVRDLDAWHDMKTHGYKRPQSNFAPIHMPRNTGTGVIIAALSVVCGFGLIWYIWWLVALSFGAILAVAIGHTFITDRDFHIPARTVTDTEAARSKLLARGT</sequence>
<dbReference type="PANTHER" id="PTHR10422">
    <property type="entry name" value="CYTOCHROME C OXIDASE SUBUNIT 1"/>
    <property type="match status" value="1"/>
</dbReference>
<feature type="transmembrane region" description="Helical" evidence="15">
    <location>
        <begin position="600"/>
        <end position="619"/>
    </location>
</feature>
<evidence type="ECO:0000256" key="7">
    <source>
        <dbReference type="ARBA" id="ARBA00022692"/>
    </source>
</evidence>
<reference evidence="17 18" key="1">
    <citation type="submission" date="2013-09" db="EMBL/GenBank/DDBJ databases">
        <title>Genome sequencing of Phaeobacter antarcticus sp. nov. SM1211.</title>
        <authorList>
            <person name="Zhang X.-Y."/>
            <person name="Liu C."/>
            <person name="Chen X.-L."/>
            <person name="Xie B.-B."/>
            <person name="Qin Q.-L."/>
            <person name="Rong J.-C."/>
            <person name="Zhang Y.-Z."/>
        </authorList>
    </citation>
    <scope>NUCLEOTIDE SEQUENCE [LARGE SCALE GENOMIC DNA]</scope>
    <source>
        <strain evidence="17 18">SM1211</strain>
    </source>
</reference>
<evidence type="ECO:0000256" key="8">
    <source>
        <dbReference type="ARBA" id="ARBA00022723"/>
    </source>
</evidence>
<feature type="transmembrane region" description="Helical" evidence="15">
    <location>
        <begin position="287"/>
        <end position="310"/>
    </location>
</feature>
<keyword evidence="6 14" id="KW-0679">Respiratory chain</keyword>
<dbReference type="InterPro" id="IPR036927">
    <property type="entry name" value="Cyt_c_oxase-like_su1_sf"/>
</dbReference>
<evidence type="ECO:0000256" key="15">
    <source>
        <dbReference type="SAM" id="Phobius"/>
    </source>
</evidence>
<dbReference type="GO" id="GO:0020037">
    <property type="term" value="F:heme binding"/>
    <property type="evidence" value="ECO:0007669"/>
    <property type="project" value="InterPro"/>
</dbReference>
<dbReference type="OrthoDB" id="9803294at2"/>
<dbReference type="SUPFAM" id="SSF81442">
    <property type="entry name" value="Cytochrome c oxidase subunit I-like"/>
    <property type="match status" value="1"/>
</dbReference>
<keyword evidence="11" id="KW-0408">Iron</keyword>
<keyword evidence="8" id="KW-0479">Metal-binding</keyword>
<evidence type="ECO:0000256" key="4">
    <source>
        <dbReference type="ARBA" id="ARBA00022475"/>
    </source>
</evidence>
<feature type="transmembrane region" description="Helical" evidence="15">
    <location>
        <begin position="156"/>
        <end position="175"/>
    </location>
</feature>
<dbReference type="InterPro" id="IPR000883">
    <property type="entry name" value="Cyt_C_Oxase_1"/>
</dbReference>
<feature type="transmembrane region" description="Helical" evidence="15">
    <location>
        <begin position="356"/>
        <end position="380"/>
    </location>
</feature>
<dbReference type="GO" id="GO:0022904">
    <property type="term" value="P:respiratory electron transport chain"/>
    <property type="evidence" value="ECO:0007669"/>
    <property type="project" value="TreeGrafter"/>
</dbReference>
<dbReference type="InterPro" id="IPR023615">
    <property type="entry name" value="Cyt_c_Oxase_su1_BS"/>
</dbReference>
<dbReference type="GO" id="GO:0046872">
    <property type="term" value="F:metal ion binding"/>
    <property type="evidence" value="ECO:0007669"/>
    <property type="project" value="UniProtKB-KW"/>
</dbReference>
<dbReference type="GO" id="GO:0009060">
    <property type="term" value="P:aerobic respiration"/>
    <property type="evidence" value="ECO:0007669"/>
    <property type="project" value="InterPro"/>
</dbReference>
<keyword evidence="3 14" id="KW-0813">Transport</keyword>
<dbReference type="FunFam" id="1.20.210.10:FF:000002">
    <property type="entry name" value="Cytochrome o ubiquinol oxidase, subunit I"/>
    <property type="match status" value="1"/>
</dbReference>
<dbReference type="InterPro" id="IPR023616">
    <property type="entry name" value="Cyt_c_oxase-like_su1_dom"/>
</dbReference>
<name>A0A2G8RBI0_9RHOB</name>
<dbReference type="Pfam" id="PF00115">
    <property type="entry name" value="COX1"/>
    <property type="match status" value="1"/>
</dbReference>
<evidence type="ECO:0000256" key="12">
    <source>
        <dbReference type="ARBA" id="ARBA00023008"/>
    </source>
</evidence>
<feature type="transmembrane region" description="Helical" evidence="15">
    <location>
        <begin position="113"/>
        <end position="135"/>
    </location>
</feature>
<feature type="transmembrane region" description="Helical" evidence="15">
    <location>
        <begin position="427"/>
        <end position="451"/>
    </location>
</feature>
<dbReference type="GO" id="GO:0009486">
    <property type="term" value="F:cytochrome bo3 ubiquinol oxidase activity"/>
    <property type="evidence" value="ECO:0007669"/>
    <property type="project" value="TreeGrafter"/>
</dbReference>
<comment type="subcellular location">
    <subcellularLocation>
        <location evidence="1">Cell membrane</location>
        <topology evidence="1">Multi-pass membrane protein</topology>
    </subcellularLocation>
</comment>
<evidence type="ECO:0000256" key="14">
    <source>
        <dbReference type="RuleBase" id="RU000370"/>
    </source>
</evidence>
<keyword evidence="9 14" id="KW-0249">Electron transport</keyword>
<evidence type="ECO:0000256" key="2">
    <source>
        <dbReference type="ARBA" id="ARBA00009578"/>
    </source>
</evidence>
<dbReference type="EMBL" id="AWWI01000120">
    <property type="protein sequence ID" value="PIL18890.1"/>
    <property type="molecule type" value="Genomic_DNA"/>
</dbReference>
<feature type="transmembrane region" description="Helical" evidence="15">
    <location>
        <begin position="201"/>
        <end position="227"/>
    </location>
</feature>
<dbReference type="InterPro" id="IPR014207">
    <property type="entry name" value="Cyt_c_ubiqinol_oxidase_su1"/>
</dbReference>
<dbReference type="RefSeq" id="WP_099912081.1">
    <property type="nucleotide sequence ID" value="NZ_AWWI01000120.1"/>
</dbReference>
<feature type="domain" description="Cytochrome oxidase subunit I profile" evidence="16">
    <location>
        <begin position="51"/>
        <end position="571"/>
    </location>
</feature>
<keyword evidence="5 14" id="KW-0349">Heme</keyword>
<keyword evidence="4" id="KW-1003">Cell membrane</keyword>
<gene>
    <name evidence="17" type="ORF">P775_17765</name>
</gene>
<dbReference type="GO" id="GO:0005886">
    <property type="term" value="C:plasma membrane"/>
    <property type="evidence" value="ECO:0007669"/>
    <property type="project" value="UniProtKB-SubCell"/>
</dbReference>
<feature type="transmembrane region" description="Helical" evidence="15">
    <location>
        <begin position="463"/>
        <end position="485"/>
    </location>
</feature>
<dbReference type="AlphaFoldDB" id="A0A2G8RBI0"/>
<keyword evidence="12" id="KW-0186">Copper</keyword>
<dbReference type="NCBIfam" id="TIGR02843">
    <property type="entry name" value="CyoB"/>
    <property type="match status" value="1"/>
</dbReference>
<comment type="similarity">
    <text evidence="2 14">Belongs to the heme-copper respiratory oxidase family.</text>
</comment>
<feature type="transmembrane region" description="Helical" evidence="15">
    <location>
        <begin position="28"/>
        <end position="50"/>
    </location>
</feature>
<comment type="caution">
    <text evidence="17">The sequence shown here is derived from an EMBL/GenBank/DDBJ whole genome shotgun (WGS) entry which is preliminary data.</text>
</comment>
<accession>A0A2G8RBI0</accession>
<evidence type="ECO:0000256" key="13">
    <source>
        <dbReference type="ARBA" id="ARBA00023136"/>
    </source>
</evidence>
<evidence type="ECO:0000256" key="6">
    <source>
        <dbReference type="ARBA" id="ARBA00022660"/>
    </source>
</evidence>
<keyword evidence="7 14" id="KW-0812">Transmembrane</keyword>
<evidence type="ECO:0000256" key="1">
    <source>
        <dbReference type="ARBA" id="ARBA00004651"/>
    </source>
</evidence>
<feature type="transmembrane region" description="Helical" evidence="15">
    <location>
        <begin position="239"/>
        <end position="267"/>
    </location>
</feature>
<evidence type="ECO:0000256" key="3">
    <source>
        <dbReference type="ARBA" id="ARBA00022448"/>
    </source>
</evidence>
<dbReference type="PANTHER" id="PTHR10422:SF35">
    <property type="entry name" value="CYTOCHROME BO(3) UBIQUINOL OXIDASE SUBUNIT 1"/>
    <property type="match status" value="1"/>
</dbReference>
<keyword evidence="18" id="KW-1185">Reference proteome</keyword>
<feature type="transmembrane region" description="Helical" evidence="15">
    <location>
        <begin position="71"/>
        <end position="93"/>
    </location>
</feature>
<feature type="transmembrane region" description="Helical" evidence="15">
    <location>
        <begin position="505"/>
        <end position="530"/>
    </location>
</feature>
<keyword evidence="10 15" id="KW-1133">Transmembrane helix</keyword>
<protein>
    <submittedName>
        <fullName evidence="17">Cytochrome O ubiquinol oxidase</fullName>
    </submittedName>
</protein>
<dbReference type="GO" id="GO:0004129">
    <property type="term" value="F:cytochrome-c oxidase activity"/>
    <property type="evidence" value="ECO:0007669"/>
    <property type="project" value="InterPro"/>
</dbReference>
<dbReference type="PRINTS" id="PR01165">
    <property type="entry name" value="CYCOXIDASEI"/>
</dbReference>
<evidence type="ECO:0000256" key="10">
    <source>
        <dbReference type="ARBA" id="ARBA00022989"/>
    </source>
</evidence>
<dbReference type="PROSITE" id="PS50855">
    <property type="entry name" value="COX1"/>
    <property type="match status" value="1"/>
</dbReference>
<evidence type="ECO:0000313" key="17">
    <source>
        <dbReference type="EMBL" id="PIL18890.1"/>
    </source>
</evidence>
<evidence type="ECO:0000256" key="9">
    <source>
        <dbReference type="ARBA" id="ARBA00022982"/>
    </source>
</evidence>
<feature type="transmembrane region" description="Helical" evidence="15">
    <location>
        <begin position="322"/>
        <end position="344"/>
    </location>
</feature>
<evidence type="ECO:0000256" key="5">
    <source>
        <dbReference type="ARBA" id="ARBA00022617"/>
    </source>
</evidence>
<dbReference type="Proteomes" id="UP000231259">
    <property type="component" value="Unassembled WGS sequence"/>
</dbReference>
<feature type="transmembrane region" description="Helical" evidence="15">
    <location>
        <begin position="392"/>
        <end position="415"/>
    </location>
</feature>
<organism evidence="17 18">
    <name type="scientific">Puniceibacterium antarcticum</name>
    <dbReference type="NCBI Taxonomy" id="1206336"/>
    <lineage>
        <taxon>Bacteria</taxon>
        <taxon>Pseudomonadati</taxon>
        <taxon>Pseudomonadota</taxon>
        <taxon>Alphaproteobacteria</taxon>
        <taxon>Rhodobacterales</taxon>
        <taxon>Paracoccaceae</taxon>
        <taxon>Puniceibacterium</taxon>
    </lineage>
</organism>
<keyword evidence="13 15" id="KW-0472">Membrane</keyword>
<evidence type="ECO:0000313" key="18">
    <source>
        <dbReference type="Proteomes" id="UP000231259"/>
    </source>
</evidence>
<dbReference type="Gene3D" id="1.20.210.10">
    <property type="entry name" value="Cytochrome c oxidase-like, subunit I domain"/>
    <property type="match status" value="1"/>
</dbReference>
<evidence type="ECO:0000256" key="11">
    <source>
        <dbReference type="ARBA" id="ARBA00023004"/>
    </source>
</evidence>
<dbReference type="PROSITE" id="PS00077">
    <property type="entry name" value="COX1_CUB"/>
    <property type="match status" value="1"/>
</dbReference>
<dbReference type="GO" id="GO:0015990">
    <property type="term" value="P:electron transport coupled proton transport"/>
    <property type="evidence" value="ECO:0007669"/>
    <property type="project" value="TreeGrafter"/>
</dbReference>